<sequence length="315" mass="35829">MDLSDINKANKITEDNVFSIALFSANAWMTLAAPLVIGLFASKLFASQDFTAMESALYAVAIIFHLVFTVVVFVAGNRKSTSIAVDEISGENANYRTNIIPNAKAIYENSKTQQYVTYLMTLELESLIDEINTRPSDYKFNDRLRDMEAGLNRMLWHIVEQRTPLFGYRNDSLYNFALYLYESQSDELVIKWRSHDNRMSVSNRRWRPGFGHVGLAFIQGEAKICQDITASSELSDGATDDSDKKKYRSFISVPIKDSLNVYDGKKPFGVLVFTSDQVGQFSWERDKIFVLTVAKLLSMHIERNISSCMEGYDEK</sequence>
<keyword evidence="1" id="KW-0812">Transmembrane</keyword>
<keyword evidence="1" id="KW-1133">Transmembrane helix</keyword>
<dbReference type="RefSeq" id="WP_098964475.1">
    <property type="nucleotide sequence ID" value="NZ_PDKZ01000002.1"/>
</dbReference>
<organism evidence="2 3">
    <name type="scientific">Pseudomonas putida</name>
    <name type="common">Arthrobacter siderocapsulatus</name>
    <dbReference type="NCBI Taxonomy" id="303"/>
    <lineage>
        <taxon>Bacteria</taxon>
        <taxon>Pseudomonadati</taxon>
        <taxon>Pseudomonadota</taxon>
        <taxon>Gammaproteobacteria</taxon>
        <taxon>Pseudomonadales</taxon>
        <taxon>Pseudomonadaceae</taxon>
        <taxon>Pseudomonas</taxon>
    </lineage>
</organism>
<evidence type="ECO:0000313" key="3">
    <source>
        <dbReference type="Proteomes" id="UP000222460"/>
    </source>
</evidence>
<gene>
    <name evidence="2" type="ORF">CRX57_04865</name>
</gene>
<evidence type="ECO:0000256" key="1">
    <source>
        <dbReference type="SAM" id="Phobius"/>
    </source>
</evidence>
<evidence type="ECO:0000313" key="2">
    <source>
        <dbReference type="EMBL" id="PHH39531.1"/>
    </source>
</evidence>
<evidence type="ECO:0008006" key="4">
    <source>
        <dbReference type="Google" id="ProtNLM"/>
    </source>
</evidence>
<dbReference type="SUPFAM" id="SSF55781">
    <property type="entry name" value="GAF domain-like"/>
    <property type="match status" value="1"/>
</dbReference>
<proteinExistence type="predicted"/>
<dbReference type="InterPro" id="IPR029016">
    <property type="entry name" value="GAF-like_dom_sf"/>
</dbReference>
<comment type="caution">
    <text evidence="2">The sequence shown here is derived from an EMBL/GenBank/DDBJ whole genome shotgun (WGS) entry which is preliminary data.</text>
</comment>
<feature type="transmembrane region" description="Helical" evidence="1">
    <location>
        <begin position="20"/>
        <end position="45"/>
    </location>
</feature>
<reference evidence="3" key="1">
    <citation type="submission" date="2017-10" db="EMBL/GenBank/DDBJ databases">
        <title>FDA dAtabase for Regulatory Grade micrObial Sequences (FDA-ARGOS): Supporting development and validation of Infectious Disease Dx tests.</title>
        <authorList>
            <person name="Goldberg B."/>
            <person name="Campos J."/>
            <person name="Tallon L."/>
            <person name="Sadzewicz L."/>
            <person name="Ott S."/>
            <person name="Zhao X."/>
            <person name="Nagaraj S."/>
            <person name="Vavikolanu K."/>
            <person name="Aluvathingal J."/>
            <person name="Nadendla S."/>
            <person name="Geyer C."/>
            <person name="Sichtig H."/>
        </authorList>
    </citation>
    <scope>NUCLEOTIDE SEQUENCE [LARGE SCALE GENOMIC DNA]</scope>
    <source>
        <strain evidence="3">FDAARGOS_376</strain>
    </source>
</reference>
<dbReference type="AlphaFoldDB" id="A0A2C5W6H1"/>
<dbReference type="EMBL" id="PDKZ01000002">
    <property type="protein sequence ID" value="PHH39531.1"/>
    <property type="molecule type" value="Genomic_DNA"/>
</dbReference>
<keyword evidence="1" id="KW-0472">Membrane</keyword>
<accession>A0A2C5W6H1</accession>
<protein>
    <recommendedName>
        <fullName evidence="4">GAF domain-containing protein</fullName>
    </recommendedName>
</protein>
<dbReference type="Gene3D" id="3.30.450.40">
    <property type="match status" value="1"/>
</dbReference>
<feature type="transmembrane region" description="Helical" evidence="1">
    <location>
        <begin position="57"/>
        <end position="76"/>
    </location>
</feature>
<name>A0A2C5W6H1_PSEPU</name>
<dbReference type="Proteomes" id="UP000222460">
    <property type="component" value="Unassembled WGS sequence"/>
</dbReference>